<name>A0A7U4THE1_DESA2</name>
<proteinExistence type="predicted"/>
<protein>
    <submittedName>
        <fullName evidence="1">Uncharacterized protein</fullName>
    </submittedName>
</protein>
<gene>
    <name evidence="1" type="ORF">HS1_000930</name>
</gene>
<dbReference type="Proteomes" id="UP000070560">
    <property type="component" value="Chromosome"/>
</dbReference>
<organism evidence="1 2">
    <name type="scientific">Desulfofervidus auxilii</name>
    <dbReference type="NCBI Taxonomy" id="1621989"/>
    <lineage>
        <taxon>Bacteria</taxon>
        <taxon>Pseudomonadati</taxon>
        <taxon>Thermodesulfobacteriota</taxon>
        <taxon>Candidatus Desulfofervidia</taxon>
        <taxon>Candidatus Desulfofervidales</taxon>
        <taxon>Candidatus Desulfofervidaceae</taxon>
        <taxon>Candidatus Desulfofervidus</taxon>
    </lineage>
</organism>
<dbReference type="AlphaFoldDB" id="A0A7U4THE1"/>
<accession>A0A7U4THE1</accession>
<keyword evidence="2" id="KW-1185">Reference proteome</keyword>
<sequence>MEDLEKMTTDKKRWYIFEDISFEGRPRSKWIIDCLLGDIQTFFDGIENFIKNKEKSGKRDGGGNLSVPILISTALEFVAALYTGKTNYILCFSEDISEELREEWNQLKIENLTNRLREMIKSKGLKINERATIASISKNRIEIDKYQIKKEGGKLNVYENYNATDNVRRFIKDFFPKEYKDIPFLLWDGVRNGLVHSFYPKSFSFQRSSQRSERYIQFQFYVEDKNISSHFKKDKDTIWICINVFELYRVVKKAIEDYLDKLKHDKTLQDRFIKAWSSVEDYRDKADSNQLDEIKKLKKLLDYLDLNSAAPILRE</sequence>
<dbReference type="KEGG" id="daw:HS1_000930"/>
<reference evidence="1 2" key="1">
    <citation type="submission" date="2015-10" db="EMBL/GenBank/DDBJ databases">
        <title>Candidatus Desulfofervidus auxilii, a hydrogenotrophic sulfate-reducing bacterium involved in the thermophilic anaerobic oxidation of methane.</title>
        <authorList>
            <person name="Krukenberg V."/>
            <person name="Richter M."/>
            <person name="Wegener G."/>
        </authorList>
    </citation>
    <scope>NUCLEOTIDE SEQUENCE [LARGE SCALE GENOMIC DNA]</scope>
    <source>
        <strain evidence="1 2">HS1</strain>
    </source>
</reference>
<evidence type="ECO:0000313" key="1">
    <source>
        <dbReference type="EMBL" id="AMM40734.1"/>
    </source>
</evidence>
<evidence type="ECO:0000313" key="2">
    <source>
        <dbReference type="Proteomes" id="UP000070560"/>
    </source>
</evidence>
<dbReference type="RefSeq" id="WP_066061629.1">
    <property type="nucleotide sequence ID" value="NZ_CP013015.1"/>
</dbReference>
<dbReference type="EMBL" id="CP013015">
    <property type="protein sequence ID" value="AMM40734.1"/>
    <property type="molecule type" value="Genomic_DNA"/>
</dbReference>